<dbReference type="Gene3D" id="3.40.50.1100">
    <property type="match status" value="3"/>
</dbReference>
<evidence type="ECO:0000256" key="3">
    <source>
        <dbReference type="ARBA" id="ARBA00022898"/>
    </source>
</evidence>
<accession>A0A022VZ98</accession>
<protein>
    <recommendedName>
        <fullName evidence="5">Tryptophan synthase beta chain-like PALP domain-containing protein</fullName>
    </recommendedName>
</protein>
<dbReference type="GO" id="GO:0030170">
    <property type="term" value="F:pyridoxal phosphate binding"/>
    <property type="evidence" value="ECO:0007669"/>
    <property type="project" value="TreeGrafter"/>
</dbReference>
<dbReference type="HOGENOM" id="CLU_021152_4_2_1"/>
<reference evidence="4" key="1">
    <citation type="submission" date="2014-02" db="EMBL/GenBank/DDBJ databases">
        <title>The Genome Sequence of Trichophyton rubrum (morphotype fischeri) CBS 288.86.</title>
        <authorList>
            <consortium name="The Broad Institute Genomics Platform"/>
            <person name="Cuomo C.A."/>
            <person name="White T.C."/>
            <person name="Graser Y."/>
            <person name="Martinez-Rossi N."/>
            <person name="Heitman J."/>
            <person name="Young S.K."/>
            <person name="Zeng Q."/>
            <person name="Gargeya S."/>
            <person name="Abouelleil A."/>
            <person name="Alvarado L."/>
            <person name="Chapman S.B."/>
            <person name="Gainer-Dewar J."/>
            <person name="Goldberg J."/>
            <person name="Griggs A."/>
            <person name="Gujja S."/>
            <person name="Hansen M."/>
            <person name="Howarth C."/>
            <person name="Imamovic A."/>
            <person name="Larimer J."/>
            <person name="Martinez D."/>
            <person name="Murphy C."/>
            <person name="Pearson M.D."/>
            <person name="Persinoti G."/>
            <person name="Poon T."/>
            <person name="Priest M."/>
            <person name="Roberts A.D."/>
            <person name="Saif S."/>
            <person name="Shea T.D."/>
            <person name="Sykes S.N."/>
            <person name="Wortman J."/>
            <person name="Nusbaum C."/>
            <person name="Birren B."/>
        </authorList>
    </citation>
    <scope>NUCLEOTIDE SEQUENCE [LARGE SCALE GENOMIC DNA]</scope>
    <source>
        <strain evidence="4">CBS 288.86</strain>
    </source>
</reference>
<keyword evidence="3" id="KW-0663">Pyridoxal phosphate</keyword>
<dbReference type="EMBL" id="KK207866">
    <property type="protein sequence ID" value="EZF51410.1"/>
    <property type="molecule type" value="Genomic_DNA"/>
</dbReference>
<sequence length="240" mass="26031">MATQLTALNLAAVKEAYALIKPKIWEIPVYKSATLSHTISSAIFCKDNIGVTGVPKVNVFFKCEKLQKTGTFKVRGASHFSQGRTIRHSKTAWSLTALAIMALRWPKRRQELQRKAGLTLVPTSGHYHVVPGQGTAMLEFQQQIACLGEKPLNAVIVPIAGGALLAGTALVYQAPASKSSGQNRLREDPRSFRAAKGVAASIPYVPTSRRLPMVFVVSRGQIELGYLSKQDACSRCIPSS</sequence>
<dbReference type="GO" id="GO:0003941">
    <property type="term" value="F:L-serine ammonia-lyase activity"/>
    <property type="evidence" value="ECO:0007669"/>
    <property type="project" value="TreeGrafter"/>
</dbReference>
<dbReference type="Proteomes" id="UP000023758">
    <property type="component" value="Unassembled WGS sequence"/>
</dbReference>
<evidence type="ECO:0000256" key="1">
    <source>
        <dbReference type="ARBA" id="ARBA00001933"/>
    </source>
</evidence>
<dbReference type="GO" id="GO:0018114">
    <property type="term" value="F:threonine racemase activity"/>
    <property type="evidence" value="ECO:0007669"/>
    <property type="project" value="TreeGrafter"/>
</dbReference>
<dbReference type="GO" id="GO:0005524">
    <property type="term" value="F:ATP binding"/>
    <property type="evidence" value="ECO:0007669"/>
    <property type="project" value="TreeGrafter"/>
</dbReference>
<evidence type="ECO:0008006" key="5">
    <source>
        <dbReference type="Google" id="ProtNLM"/>
    </source>
</evidence>
<gene>
    <name evidence="4" type="ORF">H103_05277</name>
</gene>
<dbReference type="GO" id="GO:0070179">
    <property type="term" value="P:D-serine biosynthetic process"/>
    <property type="evidence" value="ECO:0007669"/>
    <property type="project" value="TreeGrafter"/>
</dbReference>
<dbReference type="GO" id="GO:0000287">
    <property type="term" value="F:magnesium ion binding"/>
    <property type="evidence" value="ECO:0007669"/>
    <property type="project" value="TreeGrafter"/>
</dbReference>
<name>A0A022VZ98_TRIRU</name>
<comment type="similarity">
    <text evidence="2">Belongs to the serine/threonine dehydratase family.</text>
</comment>
<evidence type="ECO:0000256" key="2">
    <source>
        <dbReference type="ARBA" id="ARBA00010869"/>
    </source>
</evidence>
<dbReference type="AlphaFoldDB" id="A0A022VZ98"/>
<dbReference type="PANTHER" id="PTHR43050:SF1">
    <property type="entry name" value="SERINE RACEMASE"/>
    <property type="match status" value="1"/>
</dbReference>
<dbReference type="OrthoDB" id="271064at2759"/>
<proteinExistence type="inferred from homology"/>
<dbReference type="GO" id="GO:0030378">
    <property type="term" value="F:serine racemase activity"/>
    <property type="evidence" value="ECO:0007669"/>
    <property type="project" value="TreeGrafter"/>
</dbReference>
<evidence type="ECO:0000313" key="4">
    <source>
        <dbReference type="EMBL" id="EZF51410.1"/>
    </source>
</evidence>
<dbReference type="SUPFAM" id="SSF53686">
    <property type="entry name" value="Tryptophan synthase beta subunit-like PLP-dependent enzymes"/>
    <property type="match status" value="1"/>
</dbReference>
<dbReference type="PANTHER" id="PTHR43050">
    <property type="entry name" value="SERINE / THREONINE RACEMASE FAMILY MEMBER"/>
    <property type="match status" value="1"/>
</dbReference>
<organism evidence="4">
    <name type="scientific">Trichophyton rubrum CBS 288.86</name>
    <dbReference type="NCBI Taxonomy" id="1215330"/>
    <lineage>
        <taxon>Eukaryota</taxon>
        <taxon>Fungi</taxon>
        <taxon>Dikarya</taxon>
        <taxon>Ascomycota</taxon>
        <taxon>Pezizomycotina</taxon>
        <taxon>Eurotiomycetes</taxon>
        <taxon>Eurotiomycetidae</taxon>
        <taxon>Onygenales</taxon>
        <taxon>Arthrodermataceae</taxon>
        <taxon>Trichophyton</taxon>
    </lineage>
</organism>
<dbReference type="InterPro" id="IPR036052">
    <property type="entry name" value="TrpB-like_PALP_sf"/>
</dbReference>
<comment type="cofactor">
    <cofactor evidence="1">
        <name>pyridoxal 5'-phosphate</name>
        <dbReference type="ChEBI" id="CHEBI:597326"/>
    </cofactor>
</comment>